<keyword evidence="4" id="KW-0274">FAD</keyword>
<dbReference type="InterPro" id="IPR054585">
    <property type="entry name" value="NDH2-like_C"/>
</dbReference>
<keyword evidence="10" id="KW-0812">Transmembrane</keyword>
<feature type="domain" description="FAD/NAD(P)-binding" evidence="11">
    <location>
        <begin position="92"/>
        <end position="443"/>
    </location>
</feature>
<comment type="catalytic activity">
    <reaction evidence="9">
        <text>a ubiquinone + NADH + H(+) = a ubiquinol + NAD(+)</text>
        <dbReference type="Rhea" id="RHEA:23152"/>
        <dbReference type="Rhea" id="RHEA-COMP:9565"/>
        <dbReference type="Rhea" id="RHEA-COMP:9566"/>
        <dbReference type="ChEBI" id="CHEBI:15378"/>
        <dbReference type="ChEBI" id="CHEBI:16389"/>
        <dbReference type="ChEBI" id="CHEBI:17976"/>
        <dbReference type="ChEBI" id="CHEBI:57540"/>
        <dbReference type="ChEBI" id="CHEBI:57945"/>
    </reaction>
</comment>
<name>A0A138ZYA1_GONPJ</name>
<dbReference type="InterPro" id="IPR036188">
    <property type="entry name" value="FAD/NAD-bd_sf"/>
</dbReference>
<sequence length="553" mass="61016">MIPLHFRGKLGVRQLPGIVSRLSQNGHANPPLRRSLVAVSSSGEVKRRRWLPLFGTIVGAAGLTIGYGLYTIHWLNHPSPDQLPFGDPSLPTIVLLGSGWGAASFLKEIDTKNWNVVVVSPRNYFLFTPLLPSCTVGTIELRSLMLPLRYITMHKKREVKFVEADATDIDPGLRTVTFEDKSEIRGEFSRGTLKYDYLVVGVGAETTTFGTKGVTEHAIFLKEIPDAVRIRRAIMDSLETAAFPGQSPAEIDRLLHFVIVGGGPTGVEYAAELRDFFAEDIRKWFPAVAKHAKITLIDSRSHILGTFDQKLVEHAEKAFKRENIEHMANTRVKEVREKEIVIAEKHREIAREIINGVAADVEKEVVKTSTVPYGVLVWAGGNGIRPFTANLISKLDPALQREAGRGLSINDNLAVLGAECMYAIGDCTVSKLAPTAQVASQQGAYLARMFSKFSREIDSLTSAGSTLAEACTRAGDSLKKTESFTYKHLGSLAYVGDEDAIADLPLGMKLSGAATFWFWKSVYLSNMLNIRNRVLVAFDWTKAWVFGRDISRA</sequence>
<reference evidence="13 14" key="1">
    <citation type="journal article" date="2015" name="Genome Biol. Evol.">
        <title>Phylogenomic analyses indicate that early fungi evolved digesting cell walls of algal ancestors of land plants.</title>
        <authorList>
            <person name="Chang Y."/>
            <person name="Wang S."/>
            <person name="Sekimoto S."/>
            <person name="Aerts A.L."/>
            <person name="Choi C."/>
            <person name="Clum A."/>
            <person name="LaButti K.M."/>
            <person name="Lindquist E.A."/>
            <person name="Yee Ngan C."/>
            <person name="Ohm R.A."/>
            <person name="Salamov A.A."/>
            <person name="Grigoriev I.V."/>
            <person name="Spatafora J.W."/>
            <person name="Berbee M.L."/>
        </authorList>
    </citation>
    <scope>NUCLEOTIDE SEQUENCE [LARGE SCALE GENOMIC DNA]</scope>
    <source>
        <strain evidence="13 14">JEL478</strain>
    </source>
</reference>
<dbReference type="OMA" id="MQGGLHV"/>
<evidence type="ECO:0000256" key="10">
    <source>
        <dbReference type="SAM" id="Phobius"/>
    </source>
</evidence>
<evidence type="ECO:0000256" key="4">
    <source>
        <dbReference type="ARBA" id="ARBA00022827"/>
    </source>
</evidence>
<dbReference type="InterPro" id="IPR023753">
    <property type="entry name" value="FAD/NAD-binding_dom"/>
</dbReference>
<dbReference type="Gene3D" id="3.50.50.100">
    <property type="match status" value="1"/>
</dbReference>
<evidence type="ECO:0000256" key="8">
    <source>
        <dbReference type="ARBA" id="ARBA00047599"/>
    </source>
</evidence>
<proteinExistence type="inferred from homology"/>
<gene>
    <name evidence="13" type="ORF">M427DRAFT_64407</name>
</gene>
<accession>A0A138ZYA1</accession>
<evidence type="ECO:0000256" key="5">
    <source>
        <dbReference type="ARBA" id="ARBA00022946"/>
    </source>
</evidence>
<keyword evidence="3" id="KW-0285">Flavoprotein</keyword>
<dbReference type="PANTHER" id="PTHR43706:SF47">
    <property type="entry name" value="EXTERNAL NADH-UBIQUINONE OXIDOREDUCTASE 1, MITOCHONDRIAL-RELATED"/>
    <property type="match status" value="1"/>
</dbReference>
<evidence type="ECO:0000313" key="14">
    <source>
        <dbReference type="Proteomes" id="UP000070544"/>
    </source>
</evidence>
<dbReference type="EMBL" id="KQ965875">
    <property type="protein sequence ID" value="KXS09245.1"/>
    <property type="molecule type" value="Genomic_DNA"/>
</dbReference>
<evidence type="ECO:0000256" key="7">
    <source>
        <dbReference type="ARBA" id="ARBA00023027"/>
    </source>
</evidence>
<evidence type="ECO:0000259" key="12">
    <source>
        <dbReference type="Pfam" id="PF22366"/>
    </source>
</evidence>
<dbReference type="Pfam" id="PF07992">
    <property type="entry name" value="Pyr_redox_2"/>
    <property type="match status" value="1"/>
</dbReference>
<feature type="domain" description="External alternative NADH-ubiquinone oxidoreductase-like C-terminal" evidence="12">
    <location>
        <begin position="488"/>
        <end position="549"/>
    </location>
</feature>
<dbReference type="PRINTS" id="PR00368">
    <property type="entry name" value="FADPNR"/>
</dbReference>
<feature type="transmembrane region" description="Helical" evidence="10">
    <location>
        <begin position="50"/>
        <end position="70"/>
    </location>
</feature>
<evidence type="ECO:0000256" key="9">
    <source>
        <dbReference type="ARBA" id="ARBA00049010"/>
    </source>
</evidence>
<dbReference type="PANTHER" id="PTHR43706">
    <property type="entry name" value="NADH DEHYDROGENASE"/>
    <property type="match status" value="1"/>
</dbReference>
<keyword evidence="5" id="KW-0809">Transit peptide</keyword>
<dbReference type="SUPFAM" id="SSF51905">
    <property type="entry name" value="FAD/NAD(P)-binding domain"/>
    <property type="match status" value="2"/>
</dbReference>
<protein>
    <recommendedName>
        <fullName evidence="2">NADH:ubiquinone reductase (non-electrogenic)</fullName>
        <ecNumber evidence="2">1.6.5.9</ecNumber>
    </recommendedName>
</protein>
<keyword evidence="10" id="KW-1133">Transmembrane helix</keyword>
<organism evidence="13 14">
    <name type="scientific">Gonapodya prolifera (strain JEL478)</name>
    <name type="common">Monoblepharis prolifera</name>
    <dbReference type="NCBI Taxonomy" id="1344416"/>
    <lineage>
        <taxon>Eukaryota</taxon>
        <taxon>Fungi</taxon>
        <taxon>Fungi incertae sedis</taxon>
        <taxon>Chytridiomycota</taxon>
        <taxon>Chytridiomycota incertae sedis</taxon>
        <taxon>Monoblepharidomycetes</taxon>
        <taxon>Monoblepharidales</taxon>
        <taxon>Gonapodyaceae</taxon>
        <taxon>Gonapodya</taxon>
    </lineage>
</organism>
<keyword evidence="6" id="KW-0560">Oxidoreductase</keyword>
<keyword evidence="14" id="KW-1185">Reference proteome</keyword>
<comment type="catalytic activity">
    <reaction evidence="8">
        <text>a quinone + NADH + H(+) = a quinol + NAD(+)</text>
        <dbReference type="Rhea" id="RHEA:46160"/>
        <dbReference type="ChEBI" id="CHEBI:15378"/>
        <dbReference type="ChEBI" id="CHEBI:24646"/>
        <dbReference type="ChEBI" id="CHEBI:57540"/>
        <dbReference type="ChEBI" id="CHEBI:57945"/>
        <dbReference type="ChEBI" id="CHEBI:132124"/>
        <dbReference type="EC" id="1.6.5.9"/>
    </reaction>
</comment>
<dbReference type="EC" id="1.6.5.9" evidence="2"/>
<dbReference type="STRING" id="1344416.A0A138ZYA1"/>
<evidence type="ECO:0000256" key="6">
    <source>
        <dbReference type="ARBA" id="ARBA00023002"/>
    </source>
</evidence>
<dbReference type="InterPro" id="IPR045024">
    <property type="entry name" value="NDH-2"/>
</dbReference>
<evidence type="ECO:0000256" key="1">
    <source>
        <dbReference type="ARBA" id="ARBA00005272"/>
    </source>
</evidence>
<dbReference type="GO" id="GO:0005739">
    <property type="term" value="C:mitochondrion"/>
    <property type="evidence" value="ECO:0007669"/>
    <property type="project" value="TreeGrafter"/>
</dbReference>
<dbReference type="GO" id="GO:0050136">
    <property type="term" value="F:NADH dehydrogenase (quinone) (non-electrogenic) activity"/>
    <property type="evidence" value="ECO:0007669"/>
    <property type="project" value="UniProtKB-EC"/>
</dbReference>
<dbReference type="AlphaFoldDB" id="A0A138ZYA1"/>
<keyword evidence="10" id="KW-0472">Membrane</keyword>
<evidence type="ECO:0000313" key="13">
    <source>
        <dbReference type="EMBL" id="KXS09245.1"/>
    </source>
</evidence>
<evidence type="ECO:0000256" key="3">
    <source>
        <dbReference type="ARBA" id="ARBA00022630"/>
    </source>
</evidence>
<evidence type="ECO:0000256" key="2">
    <source>
        <dbReference type="ARBA" id="ARBA00012637"/>
    </source>
</evidence>
<dbReference type="Pfam" id="PF22366">
    <property type="entry name" value="NDH2_C"/>
    <property type="match status" value="1"/>
</dbReference>
<evidence type="ECO:0000259" key="11">
    <source>
        <dbReference type="Pfam" id="PF07992"/>
    </source>
</evidence>
<comment type="similarity">
    <text evidence="1">Belongs to the NADH dehydrogenase family.</text>
</comment>
<dbReference type="Proteomes" id="UP000070544">
    <property type="component" value="Unassembled WGS sequence"/>
</dbReference>
<keyword evidence="7" id="KW-0520">NAD</keyword>
<dbReference type="OrthoDB" id="3244603at2759"/>